<evidence type="ECO:0000256" key="1">
    <source>
        <dbReference type="ARBA" id="ARBA00022723"/>
    </source>
</evidence>
<evidence type="ECO:0000256" key="4">
    <source>
        <dbReference type="PROSITE-ProRule" id="PRU00134"/>
    </source>
</evidence>
<sequence length="247" mass="27473">MSESHTEDHRHGVDENGVPTCACAIPEAPRARHPESNPKQTARKGLTQCQHCYKSQGGGVNLKKCGACGMAMYCSPECQKKAWPSHKVKCKLNQRSSTTVAYSDIKLLRAFTAKHRPSLASYGLRALDLVLDPTRCLRDVLLINLANRPDSARSETSFYALSAEIVPLEFFESNTEEMRGQLVQLNEEQKKLGMTGSFFVVLRCDGGDKFISNIAPVTFERASLRGLRPGMPWKAELMRKLNEGIIM</sequence>
<evidence type="ECO:0000313" key="6">
    <source>
        <dbReference type="EMBL" id="KDQ49546.1"/>
    </source>
</evidence>
<dbReference type="PROSITE" id="PS50865">
    <property type="entry name" value="ZF_MYND_2"/>
    <property type="match status" value="1"/>
</dbReference>
<dbReference type="Gene3D" id="6.10.140.2220">
    <property type="match status" value="1"/>
</dbReference>
<dbReference type="InterPro" id="IPR002893">
    <property type="entry name" value="Znf_MYND"/>
</dbReference>
<dbReference type="STRING" id="933084.A0A067PGE7"/>
<organism evidence="6 7">
    <name type="scientific">Jaapia argillacea MUCL 33604</name>
    <dbReference type="NCBI Taxonomy" id="933084"/>
    <lineage>
        <taxon>Eukaryota</taxon>
        <taxon>Fungi</taxon>
        <taxon>Dikarya</taxon>
        <taxon>Basidiomycota</taxon>
        <taxon>Agaricomycotina</taxon>
        <taxon>Agaricomycetes</taxon>
        <taxon>Agaricomycetidae</taxon>
        <taxon>Jaapiales</taxon>
        <taxon>Jaapiaceae</taxon>
        <taxon>Jaapia</taxon>
    </lineage>
</organism>
<name>A0A067PGE7_9AGAM</name>
<gene>
    <name evidence="6" type="ORF">JAAARDRAFT_42778</name>
</gene>
<accession>A0A067PGE7</accession>
<keyword evidence="1" id="KW-0479">Metal-binding</keyword>
<evidence type="ECO:0000256" key="2">
    <source>
        <dbReference type="ARBA" id="ARBA00022771"/>
    </source>
</evidence>
<dbReference type="PROSITE" id="PS01360">
    <property type="entry name" value="ZF_MYND_1"/>
    <property type="match status" value="1"/>
</dbReference>
<dbReference type="Pfam" id="PF01753">
    <property type="entry name" value="zf-MYND"/>
    <property type="match status" value="1"/>
</dbReference>
<evidence type="ECO:0000256" key="3">
    <source>
        <dbReference type="ARBA" id="ARBA00022833"/>
    </source>
</evidence>
<protein>
    <recommendedName>
        <fullName evidence="5">MYND-type domain-containing protein</fullName>
    </recommendedName>
</protein>
<dbReference type="HOGENOM" id="CLU_094262_2_0_1"/>
<proteinExistence type="predicted"/>
<dbReference type="AlphaFoldDB" id="A0A067PGE7"/>
<keyword evidence="3" id="KW-0862">Zinc</keyword>
<dbReference type="OrthoDB" id="341421at2759"/>
<dbReference type="InParanoid" id="A0A067PGE7"/>
<keyword evidence="7" id="KW-1185">Reference proteome</keyword>
<dbReference type="SUPFAM" id="SSF144232">
    <property type="entry name" value="HIT/MYND zinc finger-like"/>
    <property type="match status" value="1"/>
</dbReference>
<dbReference type="Proteomes" id="UP000027265">
    <property type="component" value="Unassembled WGS sequence"/>
</dbReference>
<dbReference type="GO" id="GO:0008270">
    <property type="term" value="F:zinc ion binding"/>
    <property type="evidence" value="ECO:0007669"/>
    <property type="project" value="UniProtKB-KW"/>
</dbReference>
<feature type="domain" description="MYND-type" evidence="5">
    <location>
        <begin position="49"/>
        <end position="90"/>
    </location>
</feature>
<evidence type="ECO:0000313" key="7">
    <source>
        <dbReference type="Proteomes" id="UP000027265"/>
    </source>
</evidence>
<keyword evidence="2 4" id="KW-0863">Zinc-finger</keyword>
<reference evidence="7" key="1">
    <citation type="journal article" date="2014" name="Proc. Natl. Acad. Sci. U.S.A.">
        <title>Extensive sampling of basidiomycete genomes demonstrates inadequacy of the white-rot/brown-rot paradigm for wood decay fungi.</title>
        <authorList>
            <person name="Riley R."/>
            <person name="Salamov A.A."/>
            <person name="Brown D.W."/>
            <person name="Nagy L.G."/>
            <person name="Floudas D."/>
            <person name="Held B.W."/>
            <person name="Levasseur A."/>
            <person name="Lombard V."/>
            <person name="Morin E."/>
            <person name="Otillar R."/>
            <person name="Lindquist E.A."/>
            <person name="Sun H."/>
            <person name="LaButti K.M."/>
            <person name="Schmutz J."/>
            <person name="Jabbour D."/>
            <person name="Luo H."/>
            <person name="Baker S.E."/>
            <person name="Pisabarro A.G."/>
            <person name="Walton J.D."/>
            <person name="Blanchette R.A."/>
            <person name="Henrissat B."/>
            <person name="Martin F."/>
            <person name="Cullen D."/>
            <person name="Hibbett D.S."/>
            <person name="Grigoriev I.V."/>
        </authorList>
    </citation>
    <scope>NUCLEOTIDE SEQUENCE [LARGE SCALE GENOMIC DNA]</scope>
    <source>
        <strain evidence="7">MUCL 33604</strain>
    </source>
</reference>
<evidence type="ECO:0000259" key="5">
    <source>
        <dbReference type="PROSITE" id="PS50865"/>
    </source>
</evidence>
<dbReference type="EMBL" id="KL197781">
    <property type="protein sequence ID" value="KDQ49546.1"/>
    <property type="molecule type" value="Genomic_DNA"/>
</dbReference>